<dbReference type="Proteomes" id="UP001163046">
    <property type="component" value="Unassembled WGS sequence"/>
</dbReference>
<organism evidence="2 3">
    <name type="scientific">Desmophyllum pertusum</name>
    <dbReference type="NCBI Taxonomy" id="174260"/>
    <lineage>
        <taxon>Eukaryota</taxon>
        <taxon>Metazoa</taxon>
        <taxon>Cnidaria</taxon>
        <taxon>Anthozoa</taxon>
        <taxon>Hexacorallia</taxon>
        <taxon>Scleractinia</taxon>
        <taxon>Caryophylliina</taxon>
        <taxon>Caryophylliidae</taxon>
        <taxon>Desmophyllum</taxon>
    </lineage>
</organism>
<dbReference type="Pfam" id="PF00626">
    <property type="entry name" value="Gelsolin"/>
    <property type="match status" value="1"/>
</dbReference>
<evidence type="ECO:0000313" key="3">
    <source>
        <dbReference type="Proteomes" id="UP001163046"/>
    </source>
</evidence>
<dbReference type="InterPro" id="IPR029006">
    <property type="entry name" value="ADF-H/Gelsolin-like_dom_sf"/>
</dbReference>
<feature type="domain" description="Gelsolin-like" evidence="1">
    <location>
        <begin position="3"/>
        <end position="30"/>
    </location>
</feature>
<evidence type="ECO:0000313" key="2">
    <source>
        <dbReference type="EMBL" id="KAJ7375650.1"/>
    </source>
</evidence>
<feature type="non-terminal residue" evidence="2">
    <location>
        <position position="1"/>
    </location>
</feature>
<dbReference type="Gene3D" id="3.40.20.10">
    <property type="entry name" value="Severin"/>
    <property type="match status" value="1"/>
</dbReference>
<gene>
    <name evidence="2" type="ORF">OS493_039845</name>
</gene>
<name>A0A9W9Z647_9CNID</name>
<comment type="caution">
    <text evidence="2">The sequence shown here is derived from an EMBL/GenBank/DDBJ whole genome shotgun (WGS) entry which is preliminary data.</text>
</comment>
<dbReference type="InterPro" id="IPR007123">
    <property type="entry name" value="Gelsolin-like_dom"/>
</dbReference>
<sequence length="88" mass="9857">IALFLDCGSSGIFVWVGKKCTDDEKKAGMKNGMVSMKLKSGIKFPEVVPRLILSCHCDLSNHSCFHLHVIKFQCHMTSSKKTLKDSQR</sequence>
<reference evidence="2" key="1">
    <citation type="submission" date="2023-01" db="EMBL/GenBank/DDBJ databases">
        <title>Genome assembly of the deep-sea coral Lophelia pertusa.</title>
        <authorList>
            <person name="Herrera S."/>
            <person name="Cordes E."/>
        </authorList>
    </citation>
    <scope>NUCLEOTIDE SEQUENCE</scope>
    <source>
        <strain evidence="2">USNM1676648</strain>
        <tissue evidence="2">Polyp</tissue>
    </source>
</reference>
<evidence type="ECO:0000259" key="1">
    <source>
        <dbReference type="Pfam" id="PF00626"/>
    </source>
</evidence>
<accession>A0A9W9Z647</accession>
<proteinExistence type="predicted"/>
<keyword evidence="3" id="KW-1185">Reference proteome</keyword>
<protein>
    <recommendedName>
        <fullName evidence="1">Gelsolin-like domain-containing protein</fullName>
    </recommendedName>
</protein>
<dbReference type="SUPFAM" id="SSF55753">
    <property type="entry name" value="Actin depolymerizing proteins"/>
    <property type="match status" value="1"/>
</dbReference>
<dbReference type="AlphaFoldDB" id="A0A9W9Z647"/>
<dbReference type="EMBL" id="MU826596">
    <property type="protein sequence ID" value="KAJ7375650.1"/>
    <property type="molecule type" value="Genomic_DNA"/>
</dbReference>